<dbReference type="FunFam" id="3.40.1000.30:FF:000002">
    <property type="entry name" value="Proteasome inhibitor PI31 subunit"/>
    <property type="match status" value="1"/>
</dbReference>
<evidence type="ECO:0000313" key="17">
    <source>
        <dbReference type="VGNC" id="VGNC:96512"/>
    </source>
</evidence>
<dbReference type="PeptideAtlas" id="F1S870"/>
<name>F1S870_PIG</name>
<dbReference type="AlphaFoldDB" id="F1S870"/>
<dbReference type="STRING" id="9823.ENSSSCP00000023228"/>
<dbReference type="Bgee" id="ENSSSCG00000038854">
    <property type="expression patterns" value="Expressed in testis and 42 other cell types or tissues"/>
</dbReference>
<reference evidence="15" key="4">
    <citation type="submission" date="2025-09" db="UniProtKB">
        <authorList>
            <consortium name="Ensembl"/>
        </authorList>
    </citation>
    <scope>IDENTIFICATION</scope>
</reference>
<comment type="subcellular location">
    <subcellularLocation>
        <location evidence="2">Cytoplasm</location>
    </subcellularLocation>
    <subcellularLocation>
        <location evidence="1">Endoplasmic reticulum</location>
    </subcellularLocation>
</comment>
<dbReference type="InterPro" id="IPR021625">
    <property type="entry name" value="PI31_Prot_N"/>
</dbReference>
<keyword evidence="18" id="KW-1267">Proteomics identification</keyword>
<protein>
    <recommendedName>
        <fullName evidence="4">Proteasome inhibitor PI31 subunit</fullName>
    </recommendedName>
</protein>
<feature type="domain" description="PI31 proteasome regulator C-terminal" evidence="13">
    <location>
        <begin position="259"/>
        <end position="328"/>
    </location>
</feature>
<evidence type="ECO:0000256" key="2">
    <source>
        <dbReference type="ARBA" id="ARBA00004496"/>
    </source>
</evidence>
<evidence type="ECO:0000256" key="3">
    <source>
        <dbReference type="ARBA" id="ARBA00006405"/>
    </source>
</evidence>
<evidence type="ECO:0000256" key="1">
    <source>
        <dbReference type="ARBA" id="ARBA00004240"/>
    </source>
</evidence>
<evidence type="ECO:0000256" key="7">
    <source>
        <dbReference type="ARBA" id="ARBA00022553"/>
    </source>
</evidence>
<evidence type="ECO:0000313" key="16">
    <source>
        <dbReference type="Proteomes" id="UP000008227"/>
    </source>
</evidence>
<evidence type="ECO:0000259" key="13">
    <source>
        <dbReference type="Pfam" id="PF08577"/>
    </source>
</evidence>
<reference evidence="15" key="2">
    <citation type="journal article" date="2020" name="Gigascience">
        <title>An improved pig reference genome sequence to enable pig genetics and genomics research.</title>
        <authorList>
            <person name="Warr A."/>
            <person name="Affara N."/>
            <person name="Aken B."/>
            <person name="Beiki H."/>
            <person name="Bickhart D.M."/>
            <person name="Billis K."/>
            <person name="Chow W."/>
            <person name="Eory L."/>
            <person name="Finlayson H.A."/>
            <person name="Flicek P."/>
            <person name="Giron C.G."/>
            <person name="Griffin D.K."/>
            <person name="Hall R."/>
            <person name="Hannum G."/>
            <person name="Hourlier T."/>
            <person name="Howe K."/>
            <person name="Hume D.A."/>
            <person name="Izuogu O."/>
            <person name="Kim K."/>
            <person name="Koren S."/>
            <person name="Liu H."/>
            <person name="Manchanda N."/>
            <person name="Martin F.J."/>
            <person name="Nonneman D.J."/>
            <person name="O'Connor R.E."/>
            <person name="Phillippy A.M."/>
            <person name="Rohrer G.A."/>
            <person name="Rosen B.D."/>
            <person name="Rund L.A."/>
            <person name="Sargent C.A."/>
            <person name="Schook L.B."/>
            <person name="Schroeder S.G."/>
            <person name="Schwartz A.S."/>
            <person name="Skinner B.M."/>
            <person name="Talbot R."/>
            <person name="Tseng E."/>
            <person name="Tuggle C.K."/>
            <person name="Watson M."/>
            <person name="Smith T.P.L."/>
            <person name="Archibald A.L."/>
        </authorList>
    </citation>
    <scope>NUCLEOTIDE SEQUENCE [LARGE SCALE GENOMIC DNA]</scope>
    <source>
        <strain evidence="15">Duroc</strain>
    </source>
</reference>
<dbReference type="VGNC" id="VGNC:96512">
    <property type="gene designation" value="PSMF1"/>
</dbReference>
<dbReference type="Proteomes" id="UP000008227">
    <property type="component" value="Chromosome 17"/>
</dbReference>
<dbReference type="PANTHER" id="PTHR13266:SF1">
    <property type="entry name" value="PROTEASOME INHIBITOR PI31 SUBUNIT"/>
    <property type="match status" value="1"/>
</dbReference>
<evidence type="ECO:0000256" key="10">
    <source>
        <dbReference type="ARBA" id="ARBA00022990"/>
    </source>
</evidence>
<dbReference type="PANTHER" id="PTHR13266">
    <property type="entry name" value="PROTEASOME INHIBITOR"/>
    <property type="match status" value="1"/>
</dbReference>
<evidence type="ECO:0000256" key="8">
    <source>
        <dbReference type="ARBA" id="ARBA00022824"/>
    </source>
</evidence>
<evidence type="ECO:0007829" key="18">
    <source>
        <dbReference type="PeptideAtlas" id="F1S870"/>
    </source>
</evidence>
<proteinExistence type="evidence at protein level"/>
<keyword evidence="8" id="KW-0256">Endoplasmic reticulum</keyword>
<dbReference type="SMR" id="F1S870"/>
<feature type="domain" description="PI31 proteasome regulator N-terminal" evidence="14">
    <location>
        <begin position="93"/>
        <end position="229"/>
    </location>
</feature>
<evidence type="ECO:0000256" key="5">
    <source>
        <dbReference type="ARBA" id="ARBA00022481"/>
    </source>
</evidence>
<keyword evidence="6" id="KW-0963">Cytoplasm</keyword>
<dbReference type="Pfam" id="PF11566">
    <property type="entry name" value="PI31_Prot_N"/>
    <property type="match status" value="1"/>
</dbReference>
<keyword evidence="10" id="KW-0007">Acetylation</keyword>
<dbReference type="ExpressionAtlas" id="F1S870">
    <property type="expression patterns" value="baseline and differential"/>
</dbReference>
<feature type="region of interest" description="Disordered" evidence="12">
    <location>
        <begin position="301"/>
        <end position="351"/>
    </location>
</feature>
<dbReference type="GO" id="GO:0004866">
    <property type="term" value="F:endopeptidase inhibitor activity"/>
    <property type="evidence" value="ECO:0007669"/>
    <property type="project" value="InterPro"/>
</dbReference>
<dbReference type="GeneTree" id="ENSGT00390000012257"/>
<dbReference type="GO" id="GO:0043161">
    <property type="term" value="P:proteasome-mediated ubiquitin-dependent protein catabolic process"/>
    <property type="evidence" value="ECO:0007669"/>
    <property type="project" value="InterPro"/>
</dbReference>
<dbReference type="InterPro" id="IPR045128">
    <property type="entry name" value="PI31-like"/>
</dbReference>
<evidence type="ECO:0000259" key="14">
    <source>
        <dbReference type="Pfam" id="PF11566"/>
    </source>
</evidence>
<dbReference type="eggNOG" id="KOG4761">
    <property type="taxonomic scope" value="Eukaryota"/>
</dbReference>
<dbReference type="HOGENOM" id="CLU_090116_0_0_1"/>
<dbReference type="Pfam" id="PF08577">
    <property type="entry name" value="PI31_Prot_C"/>
    <property type="match status" value="1"/>
</dbReference>
<evidence type="ECO:0000256" key="11">
    <source>
        <dbReference type="ARBA" id="ARBA00024805"/>
    </source>
</evidence>
<comment type="similarity">
    <text evidence="3">Belongs to the proteasome inhibitor PI31 family.</text>
</comment>
<keyword evidence="9" id="KW-0647">Proteasome</keyword>
<organism evidence="15 16">
    <name type="scientific">Sus scrofa</name>
    <name type="common">Pig</name>
    <dbReference type="NCBI Taxonomy" id="9823"/>
    <lineage>
        <taxon>Eukaryota</taxon>
        <taxon>Metazoa</taxon>
        <taxon>Chordata</taxon>
        <taxon>Craniata</taxon>
        <taxon>Vertebrata</taxon>
        <taxon>Euteleostomi</taxon>
        <taxon>Mammalia</taxon>
        <taxon>Eutheria</taxon>
        <taxon>Laurasiatheria</taxon>
        <taxon>Artiodactyla</taxon>
        <taxon>Suina</taxon>
        <taxon>Suidae</taxon>
        <taxon>Sus</taxon>
    </lineage>
</organism>
<evidence type="ECO:0000313" key="15">
    <source>
        <dbReference type="Ensembl" id="ENSSSCP00000023228.3"/>
    </source>
</evidence>
<evidence type="ECO:0000256" key="6">
    <source>
        <dbReference type="ARBA" id="ARBA00022490"/>
    </source>
</evidence>
<keyword evidence="5" id="KW-0488">Methylation</keyword>
<gene>
    <name evidence="15 17" type="primary">PSMF1</name>
</gene>
<evidence type="ECO:0000256" key="12">
    <source>
        <dbReference type="SAM" id="MobiDB-lite"/>
    </source>
</evidence>
<dbReference type="InterPro" id="IPR013886">
    <property type="entry name" value="PI31_Prot_C"/>
</dbReference>
<dbReference type="Ensembl" id="ENSSSCT00000022554.4">
    <property type="protein sequence ID" value="ENSSSCP00000023228.3"/>
    <property type="gene ID" value="ENSSSCG00000038854.3"/>
</dbReference>
<accession>F1S870</accession>
<dbReference type="PaxDb" id="9823-ENSSSCP00000022492"/>
<feature type="compositionally biased region" description="Pro residues" evidence="12">
    <location>
        <begin position="335"/>
        <end position="345"/>
    </location>
</feature>
<comment type="function">
    <text evidence="11">Plays an important role in control of proteasome function. Inhibits the hydrolysis of protein and peptide substrates by the 20S proteasome. Also inhibits the activation of the proteasome by the proteasome regulatory proteins PA700 and PA28.</text>
</comment>
<dbReference type="GO" id="GO:0000502">
    <property type="term" value="C:proteasome complex"/>
    <property type="evidence" value="ECO:0007669"/>
    <property type="project" value="UniProtKB-KW"/>
</dbReference>
<dbReference type="InParanoid" id="F1S870"/>
<evidence type="ECO:0000256" key="4">
    <source>
        <dbReference type="ARBA" id="ARBA00015575"/>
    </source>
</evidence>
<reference evidence="15" key="3">
    <citation type="submission" date="2025-08" db="UniProtKB">
        <authorList>
            <consortium name="Ensembl"/>
        </authorList>
    </citation>
    <scope>IDENTIFICATION</scope>
</reference>
<sequence length="351" mass="37940">MVSRELGISTLLSLGNPELGAAASCHVLSIILGPRLWHGLCAAQAAGAQPERHLPSALLLSHSQASQGQLRPLLMARPGARMAGLEVLFASAAPTITCAQDALVCFLHWEVVTHGYYGLGAGDQPGPSDKKSELLPAEWNSNKDLYVLRYESKDGSRKLLVKAVTVENSMIINVLECGSQQVSDLTLNLNDYIDSEHLVDFHRAYKNSEELRSRIVSGIITPIHEHWDKASVSPHREFPPATAREVDPLRIHPHHPHTSQQPPWSDPLGPFAVGGEDLDPFGCRRGGMIVDPLRSGFPRALIDPSSGLPNRLPPGAVPPGARFDPFGPIGTSPSGPNPDHLPPPGYDDMYL</sequence>
<dbReference type="Gene3D" id="3.40.1000.30">
    <property type="match status" value="1"/>
</dbReference>
<evidence type="ECO:0000256" key="9">
    <source>
        <dbReference type="ARBA" id="ARBA00022942"/>
    </source>
</evidence>
<dbReference type="GO" id="GO:0070628">
    <property type="term" value="F:proteasome binding"/>
    <property type="evidence" value="ECO:0007669"/>
    <property type="project" value="InterPro"/>
</dbReference>
<reference evidence="16" key="1">
    <citation type="submission" date="2009-11" db="EMBL/GenBank/DDBJ databases">
        <authorList>
            <consortium name="Porcine genome sequencing project"/>
        </authorList>
    </citation>
    <scope>NUCLEOTIDE SEQUENCE [LARGE SCALE GENOMIC DNA]</scope>
    <source>
        <strain evidence="16">Duroc</strain>
    </source>
</reference>
<dbReference type="GO" id="GO:0005783">
    <property type="term" value="C:endoplasmic reticulum"/>
    <property type="evidence" value="ECO:0007669"/>
    <property type="project" value="UniProtKB-SubCell"/>
</dbReference>
<keyword evidence="16" id="KW-1185">Reference proteome</keyword>
<keyword evidence="7" id="KW-0597">Phosphoprotein</keyword>